<reference evidence="3" key="1">
    <citation type="submission" date="2018-11" db="EMBL/GenBank/DDBJ databases">
        <authorList>
            <person name="Alioto T."/>
            <person name="Alioto T."/>
        </authorList>
    </citation>
    <scope>NUCLEOTIDE SEQUENCE</scope>
</reference>
<accession>A0A8B6EAY4</accession>
<dbReference type="Proteomes" id="UP000596742">
    <property type="component" value="Unassembled WGS sequence"/>
</dbReference>
<proteinExistence type="predicted"/>
<gene>
    <name evidence="3" type="ORF">MGAL_10B066123</name>
</gene>
<dbReference type="InterPro" id="IPR050111">
    <property type="entry name" value="C-type_lectin/snaclec_domain"/>
</dbReference>
<evidence type="ECO:0000313" key="4">
    <source>
        <dbReference type="Proteomes" id="UP000596742"/>
    </source>
</evidence>
<dbReference type="PANTHER" id="PTHR22803">
    <property type="entry name" value="MANNOSE, PHOSPHOLIPASE, LECTIN RECEPTOR RELATED"/>
    <property type="match status" value="1"/>
</dbReference>
<dbReference type="CDD" id="cd00037">
    <property type="entry name" value="CLECT"/>
    <property type="match status" value="1"/>
</dbReference>
<feature type="domain" description="C-type lectin" evidence="2">
    <location>
        <begin position="17"/>
        <end position="134"/>
    </location>
</feature>
<dbReference type="Pfam" id="PF00059">
    <property type="entry name" value="Lectin_C"/>
    <property type="match status" value="1"/>
</dbReference>
<dbReference type="AlphaFoldDB" id="A0A8B6EAY4"/>
<sequence>MECGVQSAILILESVFLYTHLYLFSLKTTPFSSIFKQCRTIGGYLVKIEDVSEHNWVVQNIKGGNIGSTWIGASDAGKQDWRWTFDLSKVTYSLFNPGQPDNGGNVEGCLELRSVFGYKWNDIPCSSTNSYVCESQQGVSCQPYSKLLVKR</sequence>
<comment type="caution">
    <text evidence="3">The sequence shown here is derived from an EMBL/GenBank/DDBJ whole genome shotgun (WGS) entry which is preliminary data.</text>
</comment>
<dbReference type="PROSITE" id="PS00615">
    <property type="entry name" value="C_TYPE_LECTIN_1"/>
    <property type="match status" value="1"/>
</dbReference>
<dbReference type="Gene3D" id="3.10.100.10">
    <property type="entry name" value="Mannose-Binding Protein A, subunit A"/>
    <property type="match status" value="1"/>
</dbReference>
<keyword evidence="4" id="KW-1185">Reference proteome</keyword>
<dbReference type="InterPro" id="IPR018378">
    <property type="entry name" value="C-type_lectin_CS"/>
</dbReference>
<evidence type="ECO:0000259" key="2">
    <source>
        <dbReference type="PROSITE" id="PS50041"/>
    </source>
</evidence>
<dbReference type="InterPro" id="IPR016186">
    <property type="entry name" value="C-type_lectin-like/link_sf"/>
</dbReference>
<keyword evidence="1" id="KW-1015">Disulfide bond</keyword>
<dbReference type="PROSITE" id="PS50041">
    <property type="entry name" value="C_TYPE_LECTIN_2"/>
    <property type="match status" value="1"/>
</dbReference>
<dbReference type="InterPro" id="IPR001304">
    <property type="entry name" value="C-type_lectin-like"/>
</dbReference>
<organism evidence="3 4">
    <name type="scientific">Mytilus galloprovincialis</name>
    <name type="common">Mediterranean mussel</name>
    <dbReference type="NCBI Taxonomy" id="29158"/>
    <lineage>
        <taxon>Eukaryota</taxon>
        <taxon>Metazoa</taxon>
        <taxon>Spiralia</taxon>
        <taxon>Lophotrochozoa</taxon>
        <taxon>Mollusca</taxon>
        <taxon>Bivalvia</taxon>
        <taxon>Autobranchia</taxon>
        <taxon>Pteriomorphia</taxon>
        <taxon>Mytilida</taxon>
        <taxon>Mytiloidea</taxon>
        <taxon>Mytilidae</taxon>
        <taxon>Mytilinae</taxon>
        <taxon>Mytilus</taxon>
    </lineage>
</organism>
<evidence type="ECO:0000313" key="3">
    <source>
        <dbReference type="EMBL" id="VDI31502.1"/>
    </source>
</evidence>
<name>A0A8B6EAY4_MYTGA</name>
<dbReference type="SUPFAM" id="SSF56436">
    <property type="entry name" value="C-type lectin-like"/>
    <property type="match status" value="1"/>
</dbReference>
<dbReference type="InterPro" id="IPR016187">
    <property type="entry name" value="CTDL_fold"/>
</dbReference>
<protein>
    <recommendedName>
        <fullName evidence="2">C-type lectin domain-containing protein</fullName>
    </recommendedName>
</protein>
<dbReference type="OrthoDB" id="6044146at2759"/>
<evidence type="ECO:0000256" key="1">
    <source>
        <dbReference type="ARBA" id="ARBA00023157"/>
    </source>
</evidence>
<dbReference type="EMBL" id="UYJE01004803">
    <property type="protein sequence ID" value="VDI31502.1"/>
    <property type="molecule type" value="Genomic_DNA"/>
</dbReference>
<dbReference type="SMART" id="SM00034">
    <property type="entry name" value="CLECT"/>
    <property type="match status" value="1"/>
</dbReference>